<comment type="caution">
    <text evidence="2">The sequence shown here is derived from an EMBL/GenBank/DDBJ whole genome shotgun (WGS) entry which is preliminary data.</text>
</comment>
<evidence type="ECO:0000313" key="2">
    <source>
        <dbReference type="EMBL" id="PJB88104.1"/>
    </source>
</evidence>
<sequence length="132" mass="14611">MGKIKGGDKNMFNKLFANCLLVNDFDKSLAFYKDVLGLEVNTTEGKFADFKLEGTSLAIFEKEAAISMFPKEHMGQGGGVILAFQVEDVQKTCDELKSKSVEIFEGPKTTPWGQTVAYFKDPDGNIWEVSAK</sequence>
<protein>
    <recommendedName>
        <fullName evidence="1">VOC domain-containing protein</fullName>
    </recommendedName>
</protein>
<proteinExistence type="predicted"/>
<dbReference type="InterPro" id="IPR037523">
    <property type="entry name" value="VOC_core"/>
</dbReference>
<dbReference type="Proteomes" id="UP000229706">
    <property type="component" value="Unassembled WGS sequence"/>
</dbReference>
<accession>A0A2M8DCF6</accession>
<evidence type="ECO:0000313" key="3">
    <source>
        <dbReference type="Proteomes" id="UP000229706"/>
    </source>
</evidence>
<name>A0A2M8DCF6_9BACT</name>
<gene>
    <name evidence="2" type="ORF">CO083_03510</name>
</gene>
<dbReference type="Pfam" id="PF00903">
    <property type="entry name" value="Glyoxalase"/>
    <property type="match status" value="1"/>
</dbReference>
<evidence type="ECO:0000259" key="1">
    <source>
        <dbReference type="PROSITE" id="PS51819"/>
    </source>
</evidence>
<dbReference type="PROSITE" id="PS51819">
    <property type="entry name" value="VOC"/>
    <property type="match status" value="1"/>
</dbReference>
<dbReference type="Gene3D" id="3.10.180.10">
    <property type="entry name" value="2,3-Dihydroxybiphenyl 1,2-Dioxygenase, domain 1"/>
    <property type="match status" value="1"/>
</dbReference>
<dbReference type="SUPFAM" id="SSF54593">
    <property type="entry name" value="Glyoxalase/Bleomycin resistance protein/Dihydroxybiphenyl dioxygenase"/>
    <property type="match status" value="1"/>
</dbReference>
<dbReference type="InterPro" id="IPR004360">
    <property type="entry name" value="Glyas_Fos-R_dOase_dom"/>
</dbReference>
<dbReference type="InterPro" id="IPR029068">
    <property type="entry name" value="Glyas_Bleomycin-R_OHBP_Dase"/>
</dbReference>
<dbReference type="AlphaFoldDB" id="A0A2M8DCF6"/>
<dbReference type="EMBL" id="PFTH01000136">
    <property type="protein sequence ID" value="PJB88104.1"/>
    <property type="molecule type" value="Genomic_DNA"/>
</dbReference>
<dbReference type="PANTHER" id="PTHR36503:SF1">
    <property type="entry name" value="BLR2520 PROTEIN"/>
    <property type="match status" value="1"/>
</dbReference>
<feature type="domain" description="VOC" evidence="1">
    <location>
        <begin position="11"/>
        <end position="132"/>
    </location>
</feature>
<reference evidence="3" key="1">
    <citation type="submission" date="2017-09" db="EMBL/GenBank/DDBJ databases">
        <title>Depth-based differentiation of microbial function through sediment-hosted aquifers and enrichment of novel symbionts in the deep terrestrial subsurface.</title>
        <authorList>
            <person name="Probst A.J."/>
            <person name="Ladd B."/>
            <person name="Jarett J.K."/>
            <person name="Geller-Mcgrath D.E."/>
            <person name="Sieber C.M.K."/>
            <person name="Emerson J.B."/>
            <person name="Anantharaman K."/>
            <person name="Thomas B.C."/>
            <person name="Malmstrom R."/>
            <person name="Stieglmeier M."/>
            <person name="Klingl A."/>
            <person name="Woyke T."/>
            <person name="Ryan C.M."/>
            <person name="Banfield J.F."/>
        </authorList>
    </citation>
    <scope>NUCLEOTIDE SEQUENCE [LARGE SCALE GENOMIC DNA]</scope>
</reference>
<organism evidence="2 3">
    <name type="scientific">Candidatus Roizmanbacteria bacterium CG_4_9_14_0_8_um_filter_34_12</name>
    <dbReference type="NCBI Taxonomy" id="1974840"/>
    <lineage>
        <taxon>Bacteria</taxon>
        <taxon>Candidatus Roizmaniibacteriota</taxon>
    </lineage>
</organism>
<dbReference type="PANTHER" id="PTHR36503">
    <property type="entry name" value="BLR2520 PROTEIN"/>
    <property type="match status" value="1"/>
</dbReference>